<gene>
    <name evidence="2" type="ORF">FSB_LOCUS46267</name>
</gene>
<proteinExistence type="predicted"/>
<evidence type="ECO:0000313" key="2">
    <source>
        <dbReference type="EMBL" id="SPD18385.1"/>
    </source>
</evidence>
<protein>
    <submittedName>
        <fullName evidence="2">Uncharacterized protein</fullName>
    </submittedName>
</protein>
<dbReference type="AlphaFoldDB" id="A0A2N9I232"/>
<feature type="region of interest" description="Disordered" evidence="1">
    <location>
        <begin position="37"/>
        <end position="85"/>
    </location>
</feature>
<feature type="compositionally biased region" description="Polar residues" evidence="1">
    <location>
        <begin position="64"/>
        <end position="74"/>
    </location>
</feature>
<organism evidence="2">
    <name type="scientific">Fagus sylvatica</name>
    <name type="common">Beechnut</name>
    <dbReference type="NCBI Taxonomy" id="28930"/>
    <lineage>
        <taxon>Eukaryota</taxon>
        <taxon>Viridiplantae</taxon>
        <taxon>Streptophyta</taxon>
        <taxon>Embryophyta</taxon>
        <taxon>Tracheophyta</taxon>
        <taxon>Spermatophyta</taxon>
        <taxon>Magnoliopsida</taxon>
        <taxon>eudicotyledons</taxon>
        <taxon>Gunneridae</taxon>
        <taxon>Pentapetalae</taxon>
        <taxon>rosids</taxon>
        <taxon>fabids</taxon>
        <taxon>Fagales</taxon>
        <taxon>Fagaceae</taxon>
        <taxon>Fagus</taxon>
    </lineage>
</organism>
<evidence type="ECO:0000256" key="1">
    <source>
        <dbReference type="SAM" id="MobiDB-lite"/>
    </source>
</evidence>
<dbReference type="EMBL" id="OIVN01004616">
    <property type="protein sequence ID" value="SPD18385.1"/>
    <property type="molecule type" value="Genomic_DNA"/>
</dbReference>
<sequence>MLKEICARNKPTEIEEVEPPHSLTWQPTQIEEVEPPHFLTSPPHTLTHSLTSRTRRTGSGMMDSCNSPLQQWRRSSLKKHQPTTEEKKMLKEICARNSVNKNHVVKQNGRSIYNKDPTDQIEVVEPPHSLTSPPHYGLPGWQPTEIEEVEPPHPLTWQSTQIEEVEPPHFLTWQPTQIEEVEPPHSLTSPAHTLTHSLTSRTRMTGPGIMDRVIALFSSGGGRHKKKHQLTTLEKKMLKEICPTEIEEVEPPHSLTWQPTQIEEVEPPHSLTSPLHTLTHSLTSRTRRTGPGIMDRVIALFSSGGGHHKKNHQPTTEEKKMLKEICARNKPTEIEEVEPPHSLTWQPTQIEEVEPPHFLTSPLHTLTHSLTSRTRRTGSGIMDRVIARFSSGGGRH</sequence>
<feature type="compositionally biased region" description="Low complexity" evidence="1">
    <location>
        <begin position="44"/>
        <end position="60"/>
    </location>
</feature>
<accession>A0A2N9I232</accession>
<name>A0A2N9I232_FAGSY</name>
<reference evidence="2" key="1">
    <citation type="submission" date="2018-02" db="EMBL/GenBank/DDBJ databases">
        <authorList>
            <person name="Cohen D.B."/>
            <person name="Kent A.D."/>
        </authorList>
    </citation>
    <scope>NUCLEOTIDE SEQUENCE</scope>
</reference>